<keyword evidence="4" id="KW-1185">Reference proteome</keyword>
<dbReference type="Gene3D" id="3.40.50.720">
    <property type="entry name" value="NAD(P)-binding Rossmann-like Domain"/>
    <property type="match status" value="1"/>
</dbReference>
<accession>A0ABT2SND9</accession>
<comment type="caution">
    <text evidence="3">The sequence shown here is derived from an EMBL/GenBank/DDBJ whole genome shotgun (WGS) entry which is preliminary data.</text>
</comment>
<dbReference type="RefSeq" id="WP_262655269.1">
    <property type="nucleotide sequence ID" value="NZ_JAOQKE010000017.1"/>
</dbReference>
<dbReference type="SUPFAM" id="SSF50129">
    <property type="entry name" value="GroES-like"/>
    <property type="match status" value="1"/>
</dbReference>
<gene>
    <name evidence="3" type="ORF">OCV47_11815</name>
</gene>
<evidence type="ECO:0000313" key="4">
    <source>
        <dbReference type="Proteomes" id="UP001652338"/>
    </source>
</evidence>
<dbReference type="EMBL" id="JAOQKE010000017">
    <property type="protein sequence ID" value="MCU6726017.1"/>
    <property type="molecule type" value="Genomic_DNA"/>
</dbReference>
<dbReference type="InterPro" id="IPR011032">
    <property type="entry name" value="GroES-like_sf"/>
</dbReference>
<sequence length="334" mass="36910">MGNSTVIFTGPCQVEMQEKERPCPGAGEVLIRTEQSLISTGTELTFLKGEYPENSKWSTYINYPMSSGYSNIGVIEDVGEGVVEELVGKRVASFSGHAQYVIAKAEELRMINYDIDPEHATFFALAETTINGIRRTGIEFGNRVVVYGAGIVGQLAARLLLAGGCTEIFVVNRSEKRLEILPKSPAIIPICSSKEDPVEVVRRVTKGEMADIVIETTGNADVIPEEFLVLHQQGKFCMLSSPKKKTLIDFHDCSNAISVNIIGAHTSSQAPVATYDNPWTCERNSETFFKMIHNGQIDMSGMVTHRASYKEAPEMYQMLLNDRTQAMGVVLDWR</sequence>
<dbReference type="Pfam" id="PF00107">
    <property type="entry name" value="ADH_zinc_N"/>
    <property type="match status" value="1"/>
</dbReference>
<feature type="domain" description="Alcohol dehydrogenase-like C-terminal" evidence="2">
    <location>
        <begin position="152"/>
        <end position="268"/>
    </location>
</feature>
<keyword evidence="1" id="KW-0560">Oxidoreductase</keyword>
<dbReference type="SUPFAM" id="SSF51735">
    <property type="entry name" value="NAD(P)-binding Rossmann-fold domains"/>
    <property type="match status" value="1"/>
</dbReference>
<dbReference type="InterPro" id="IPR013149">
    <property type="entry name" value="ADH-like_C"/>
</dbReference>
<dbReference type="CDD" id="cd08255">
    <property type="entry name" value="2-desacetyl-2-hydroxyethyl_bacteriochlorophyllide_like"/>
    <property type="match status" value="1"/>
</dbReference>
<dbReference type="Gene3D" id="3.90.180.10">
    <property type="entry name" value="Medium-chain alcohol dehydrogenases, catalytic domain"/>
    <property type="match status" value="2"/>
</dbReference>
<evidence type="ECO:0000259" key="2">
    <source>
        <dbReference type="Pfam" id="PF00107"/>
    </source>
</evidence>
<name>A0ABT2SND9_9FIRM</name>
<organism evidence="3 4">
    <name type="scientific">Muricoprocola aceti</name>
    <dbReference type="NCBI Taxonomy" id="2981772"/>
    <lineage>
        <taxon>Bacteria</taxon>
        <taxon>Bacillati</taxon>
        <taxon>Bacillota</taxon>
        <taxon>Clostridia</taxon>
        <taxon>Lachnospirales</taxon>
        <taxon>Lachnospiraceae</taxon>
        <taxon>Muricoprocola</taxon>
    </lineage>
</organism>
<dbReference type="InterPro" id="IPR036291">
    <property type="entry name" value="NAD(P)-bd_dom_sf"/>
</dbReference>
<dbReference type="InterPro" id="IPR050129">
    <property type="entry name" value="Zn_alcohol_dh"/>
</dbReference>
<dbReference type="PANTHER" id="PTHR43401">
    <property type="entry name" value="L-THREONINE 3-DEHYDROGENASE"/>
    <property type="match status" value="1"/>
</dbReference>
<evidence type="ECO:0000256" key="1">
    <source>
        <dbReference type="ARBA" id="ARBA00023002"/>
    </source>
</evidence>
<protein>
    <submittedName>
        <fullName evidence="3">Zinc-binding dehydrogenase</fullName>
    </submittedName>
</protein>
<dbReference type="Proteomes" id="UP001652338">
    <property type="component" value="Unassembled WGS sequence"/>
</dbReference>
<proteinExistence type="predicted"/>
<dbReference type="PANTHER" id="PTHR43401:SF2">
    <property type="entry name" value="L-THREONINE 3-DEHYDROGENASE"/>
    <property type="match status" value="1"/>
</dbReference>
<reference evidence="3 4" key="1">
    <citation type="journal article" date="2021" name="ISME Commun">
        <title>Automated analysis of genomic sequences facilitates high-throughput and comprehensive description of bacteria.</title>
        <authorList>
            <person name="Hitch T.C.A."/>
        </authorList>
    </citation>
    <scope>NUCLEOTIDE SEQUENCE [LARGE SCALE GENOMIC DNA]</scope>
    <source>
        <strain evidence="3 4">Sanger_29</strain>
    </source>
</reference>
<evidence type="ECO:0000313" key="3">
    <source>
        <dbReference type="EMBL" id="MCU6726017.1"/>
    </source>
</evidence>